<dbReference type="InterPro" id="IPR053007">
    <property type="entry name" value="CYP450_monoxygenase_sec-met"/>
</dbReference>
<organism evidence="7 8">
    <name type="scientific">Aspergillus granulosus</name>
    <dbReference type="NCBI Taxonomy" id="176169"/>
    <lineage>
        <taxon>Eukaryota</taxon>
        <taxon>Fungi</taxon>
        <taxon>Dikarya</taxon>
        <taxon>Ascomycota</taxon>
        <taxon>Pezizomycotina</taxon>
        <taxon>Eurotiomycetes</taxon>
        <taxon>Eurotiomycetidae</taxon>
        <taxon>Eurotiales</taxon>
        <taxon>Aspergillaceae</taxon>
        <taxon>Aspergillus</taxon>
        <taxon>Aspergillus subgen. Nidulantes</taxon>
    </lineage>
</organism>
<comment type="similarity">
    <text evidence="2">Belongs to the cytochrome P450 family.</text>
</comment>
<proteinExistence type="inferred from homology"/>
<dbReference type="EMBL" id="JBFXLT010000001">
    <property type="protein sequence ID" value="KAL2822899.1"/>
    <property type="molecule type" value="Genomic_DNA"/>
</dbReference>
<accession>A0ABR4I6L1</accession>
<reference evidence="7 8" key="1">
    <citation type="submission" date="2024-07" db="EMBL/GenBank/DDBJ databases">
        <title>Section-level genome sequencing and comparative genomics of Aspergillus sections Usti and Cavernicolus.</title>
        <authorList>
            <consortium name="Lawrence Berkeley National Laboratory"/>
            <person name="Nybo J.L."/>
            <person name="Vesth T.C."/>
            <person name="Theobald S."/>
            <person name="Frisvad J.C."/>
            <person name="Larsen T.O."/>
            <person name="Kjaerboelling I."/>
            <person name="Rothschild-Mancinelli K."/>
            <person name="Lyhne E.K."/>
            <person name="Kogle M.E."/>
            <person name="Barry K."/>
            <person name="Clum A."/>
            <person name="Na H."/>
            <person name="Ledsgaard L."/>
            <person name="Lin J."/>
            <person name="Lipzen A."/>
            <person name="Kuo A."/>
            <person name="Riley R."/>
            <person name="Mondo S."/>
            <person name="Labutti K."/>
            <person name="Haridas S."/>
            <person name="Pangalinan J."/>
            <person name="Salamov A.A."/>
            <person name="Simmons B.A."/>
            <person name="Magnuson J.K."/>
            <person name="Chen J."/>
            <person name="Drula E."/>
            <person name="Henrissat B."/>
            <person name="Wiebenga A."/>
            <person name="Lubbers R.J."/>
            <person name="Gomes A.C."/>
            <person name="Makela M.R."/>
            <person name="Stajich J."/>
            <person name="Grigoriev I.V."/>
            <person name="Mortensen U.H."/>
            <person name="De Vries R.P."/>
            <person name="Baker S.E."/>
            <person name="Andersen M.R."/>
        </authorList>
    </citation>
    <scope>NUCLEOTIDE SEQUENCE [LARGE SCALE GENOMIC DNA]</scope>
    <source>
        <strain evidence="7 8">CBS 588.65</strain>
    </source>
</reference>
<dbReference type="Proteomes" id="UP001610334">
    <property type="component" value="Unassembled WGS sequence"/>
</dbReference>
<comment type="cofactor">
    <cofactor evidence="1">
        <name>heme</name>
        <dbReference type="ChEBI" id="CHEBI:30413"/>
    </cofactor>
</comment>
<evidence type="ECO:0000256" key="4">
    <source>
        <dbReference type="ARBA" id="ARBA00022723"/>
    </source>
</evidence>
<name>A0ABR4I6L1_9EURO</name>
<dbReference type="InterPro" id="IPR002403">
    <property type="entry name" value="Cyt_P450_E_grp-IV"/>
</dbReference>
<dbReference type="InterPro" id="IPR036396">
    <property type="entry name" value="Cyt_P450_sf"/>
</dbReference>
<keyword evidence="8" id="KW-1185">Reference proteome</keyword>
<evidence type="ECO:0000256" key="1">
    <source>
        <dbReference type="ARBA" id="ARBA00001971"/>
    </source>
</evidence>
<dbReference type="Pfam" id="PF00067">
    <property type="entry name" value="p450"/>
    <property type="match status" value="1"/>
</dbReference>
<keyword evidence="3" id="KW-0349">Heme</keyword>
<dbReference type="PANTHER" id="PTHR47582:SF1">
    <property type="entry name" value="P450, PUTATIVE (EUROFUNG)-RELATED"/>
    <property type="match status" value="1"/>
</dbReference>
<evidence type="ECO:0000313" key="8">
    <source>
        <dbReference type="Proteomes" id="UP001610334"/>
    </source>
</evidence>
<dbReference type="Gene3D" id="1.10.630.10">
    <property type="entry name" value="Cytochrome P450"/>
    <property type="match status" value="1"/>
</dbReference>
<comment type="caution">
    <text evidence="7">The sequence shown here is derived from an EMBL/GenBank/DDBJ whole genome shotgun (WGS) entry which is preliminary data.</text>
</comment>
<evidence type="ECO:0000256" key="6">
    <source>
        <dbReference type="ARBA" id="ARBA00023004"/>
    </source>
</evidence>
<keyword evidence="6" id="KW-0408">Iron</keyword>
<gene>
    <name evidence="7" type="ORF">BJX63DRAFT_375760</name>
</gene>
<keyword evidence="5" id="KW-0560">Oxidoreductase</keyword>
<evidence type="ECO:0000256" key="5">
    <source>
        <dbReference type="ARBA" id="ARBA00023002"/>
    </source>
</evidence>
<dbReference type="CDD" id="cd11040">
    <property type="entry name" value="CYP7_CYP8-like"/>
    <property type="match status" value="1"/>
</dbReference>
<evidence type="ECO:0000256" key="3">
    <source>
        <dbReference type="ARBA" id="ARBA00022617"/>
    </source>
</evidence>
<dbReference type="PANTHER" id="PTHR47582">
    <property type="entry name" value="P450, PUTATIVE (EUROFUNG)-RELATED"/>
    <property type="match status" value="1"/>
</dbReference>
<evidence type="ECO:0000313" key="7">
    <source>
        <dbReference type="EMBL" id="KAL2822899.1"/>
    </source>
</evidence>
<dbReference type="InterPro" id="IPR001128">
    <property type="entry name" value="Cyt_P450"/>
</dbReference>
<sequence length="508" mass="56228">MLEFHHLALVGAVTAIGFVLSRRYTRDPREPPTVGSTIPVLGHIFGLLQHGGKYFTHLTEKHPHPIFAIDLILIKVYLVKSPAILQAIQRTRALTFDPFVTFTTEKLAGIRGPTLEALREKQSGGGGGNQALLHAMHPTLTGKPLDRMNARMVELLSPLIDELAKRDEVDLYGWCQHAITAASTEASYGPANPYQEKSVEDGFWAFESNISPLIPGILPWLIARKAYKGREAAYAGFLKYYAAEGHKEGSELTMVRYKALADAGIRVEDIARNEVSMGLGLLSNTVPAAFWIVYDLFSRPDLLREIREELTANAIRIDESTGKHVINIPSIRDACPLLISTYQEILRVRSVSSPTRIATEDVLLADKYLIKKGSVISTPSQAIARSDDVWGANALEFNPRRFIKTPENNPRRTGGFMTFGVSPVICPGRHFASSEIMGVVALLALRLEIEPVKGEWWEPEANSLAIASGMRPILGEFRVKIREREEVKGVQWDVEAREGSGTFPLMVG</sequence>
<keyword evidence="4" id="KW-0479">Metal-binding</keyword>
<dbReference type="PRINTS" id="PR00465">
    <property type="entry name" value="EP450IV"/>
</dbReference>
<evidence type="ECO:0000256" key="2">
    <source>
        <dbReference type="ARBA" id="ARBA00010617"/>
    </source>
</evidence>
<protein>
    <submittedName>
        <fullName evidence="7">Cytochrome P450</fullName>
    </submittedName>
</protein>
<dbReference type="SUPFAM" id="SSF48264">
    <property type="entry name" value="Cytochrome P450"/>
    <property type="match status" value="1"/>
</dbReference>